<sequence length="579" mass="65487">MFPFRNQSMKFVKDVVGGRLVGEKSQQLGLFASDFKKCSSLKELESLYAFMIKTNATQDCFLMNQFITASSSIRCTEWVIAAFDQLKDPNTFVYNAVIGAFLRCFHPLRALEMYVDMLKTEVRPTSFTFSSIIKSCTCLKAVDFGDSIHGQVWKCGFETHLHVQTAIIDYYSNFGKVVEARLVFDKMPERDGFAWTTMVSAHVRFGDLSSARKLFDEMPEKNTASWNTMLNGFARIGDVESAKQLFIGIPQKDLISWTTMINCYSQNKHYKEALEIFNEMKDNGISPDEVTMSTIISSCAHLGWLDQGKEIHMYVLQSGLYLDVYIGSSLIDMYAKCGAVERSLVVFFKLSEKNLFCWNSVVEGLAAHGCAKEALVIFHMMEKEKIKPNGITFLSVLAACTHAGLVEEGKSRFLQMTRDLLIPPEIKHYGCVVDLLSKAGLLDEALELIRRMNIEPNSVIWGSLLCGCKLHKNLEIAQMAVDKLMLLEPKNSGYYNLLVNMYAEANRWSEVARIRANMKNLGVEKRYPGSSWIEVEKNIFQFASCDNCHPASEEIYLLLDELVGQLKLTGCGPEFEFIL</sequence>
<dbReference type="InterPro" id="IPR002885">
    <property type="entry name" value="PPR_rpt"/>
</dbReference>
<dbReference type="RefSeq" id="XP_027089152.1">
    <property type="nucleotide sequence ID" value="XM_027233351.1"/>
</dbReference>
<proteinExistence type="predicted"/>
<evidence type="ECO:0000313" key="7">
    <source>
        <dbReference type="RefSeq" id="XP_027089149.1"/>
    </source>
</evidence>
<evidence type="ECO:0000313" key="4">
    <source>
        <dbReference type="RefSeq" id="XP_027089146.1"/>
    </source>
</evidence>
<keyword evidence="1" id="KW-0677">Repeat</keyword>
<evidence type="ECO:0000256" key="1">
    <source>
        <dbReference type="ARBA" id="ARBA00022737"/>
    </source>
</evidence>
<reference evidence="4 5" key="2">
    <citation type="submission" date="2025-04" db="UniProtKB">
        <authorList>
            <consortium name="RefSeq"/>
        </authorList>
    </citation>
    <scope>IDENTIFICATION</scope>
    <source>
        <tissue evidence="4 5">Leaves</tissue>
    </source>
</reference>
<feature type="repeat" description="PPR" evidence="2">
    <location>
        <begin position="90"/>
        <end position="124"/>
    </location>
</feature>
<dbReference type="Proteomes" id="UP001652660">
    <property type="component" value="Chromosome 9c"/>
</dbReference>
<dbReference type="Pfam" id="PF13041">
    <property type="entry name" value="PPR_2"/>
    <property type="match status" value="3"/>
</dbReference>
<evidence type="ECO:0000313" key="5">
    <source>
        <dbReference type="RefSeq" id="XP_027089147.1"/>
    </source>
</evidence>
<dbReference type="InterPro" id="IPR046960">
    <property type="entry name" value="PPR_At4g14850-like_plant"/>
</dbReference>
<dbReference type="GO" id="GO:0009451">
    <property type="term" value="P:RNA modification"/>
    <property type="evidence" value="ECO:0007669"/>
    <property type="project" value="InterPro"/>
</dbReference>
<dbReference type="RefSeq" id="XP_027089148.1">
    <property type="nucleotide sequence ID" value="XM_027233347.1"/>
</dbReference>
<keyword evidence="3" id="KW-1185">Reference proteome</keyword>
<dbReference type="GO" id="GO:0003723">
    <property type="term" value="F:RNA binding"/>
    <property type="evidence" value="ECO:0007669"/>
    <property type="project" value="InterPro"/>
</dbReference>
<dbReference type="InterPro" id="IPR046848">
    <property type="entry name" value="E_motif"/>
</dbReference>
<dbReference type="CDD" id="cd00590">
    <property type="entry name" value="RRM_SF"/>
    <property type="match status" value="1"/>
</dbReference>
<dbReference type="RefSeq" id="XP_027089151.1">
    <property type="nucleotide sequence ID" value="XM_027233350.1"/>
</dbReference>
<dbReference type="PANTHER" id="PTHR47926:SF376">
    <property type="entry name" value="TETRATRICOPEPTIDE-LIKE HELICAL DOMAIN SUPERFAMILY"/>
    <property type="match status" value="1"/>
</dbReference>
<dbReference type="FunFam" id="1.25.40.10:FF:000184">
    <property type="entry name" value="Pentatricopeptide repeat-containing protein, chloroplastic"/>
    <property type="match status" value="1"/>
</dbReference>
<dbReference type="Pfam" id="PF20431">
    <property type="entry name" value="E_motif"/>
    <property type="match status" value="1"/>
</dbReference>
<dbReference type="AlphaFoldDB" id="A0A6P6U9X3"/>
<dbReference type="RefSeq" id="XP_071920937.1">
    <property type="nucleotide sequence ID" value="XM_072064836.1"/>
</dbReference>
<protein>
    <submittedName>
        <fullName evidence="4 5">Pentatricopeptide repeat-containing protein At1g06143-like</fullName>
    </submittedName>
</protein>
<reference evidence="3" key="1">
    <citation type="journal article" date="2025" name="Foods">
        <title>Unveiling the Microbial Signatures of Arabica Coffee Cherries: Insights into Ripeness Specific Diversity, Functional Traits, and Implications for Quality and Safety.</title>
        <authorList>
            <consortium name="RefSeq"/>
            <person name="Tenea G.N."/>
            <person name="Cifuentes V."/>
            <person name="Reyes P."/>
            <person name="Cevallos-Vallejos M."/>
        </authorList>
    </citation>
    <scope>NUCLEOTIDE SEQUENCE [LARGE SCALE GENOMIC DNA]</scope>
</reference>
<dbReference type="PANTHER" id="PTHR47926">
    <property type="entry name" value="PENTATRICOPEPTIDE REPEAT-CONTAINING PROTEIN"/>
    <property type="match status" value="1"/>
</dbReference>
<feature type="repeat" description="PPR" evidence="2">
    <location>
        <begin position="253"/>
        <end position="287"/>
    </location>
</feature>
<dbReference type="NCBIfam" id="TIGR00756">
    <property type="entry name" value="PPR"/>
    <property type="match status" value="4"/>
</dbReference>
<organism evidence="3 4">
    <name type="scientific">Coffea arabica</name>
    <name type="common">Arabian coffee</name>
    <dbReference type="NCBI Taxonomy" id="13443"/>
    <lineage>
        <taxon>Eukaryota</taxon>
        <taxon>Viridiplantae</taxon>
        <taxon>Streptophyta</taxon>
        <taxon>Embryophyta</taxon>
        <taxon>Tracheophyta</taxon>
        <taxon>Spermatophyta</taxon>
        <taxon>Magnoliopsida</taxon>
        <taxon>eudicotyledons</taxon>
        <taxon>Gunneridae</taxon>
        <taxon>Pentapetalae</taxon>
        <taxon>asterids</taxon>
        <taxon>lamiids</taxon>
        <taxon>Gentianales</taxon>
        <taxon>Rubiaceae</taxon>
        <taxon>Ixoroideae</taxon>
        <taxon>Gardenieae complex</taxon>
        <taxon>Bertiereae - Coffeeae clade</taxon>
        <taxon>Coffeeae</taxon>
        <taxon>Coffea</taxon>
    </lineage>
</organism>
<dbReference type="SUPFAM" id="SSF48452">
    <property type="entry name" value="TPR-like"/>
    <property type="match status" value="1"/>
</dbReference>
<gene>
    <name evidence="4 5 6 7 8 9 10" type="primary">LOC113710381</name>
</gene>
<evidence type="ECO:0000313" key="8">
    <source>
        <dbReference type="RefSeq" id="XP_027089151.1"/>
    </source>
</evidence>
<dbReference type="PROSITE" id="PS51375">
    <property type="entry name" value="PPR"/>
    <property type="match status" value="5"/>
</dbReference>
<name>A0A6P6U9X3_COFAR</name>
<feature type="repeat" description="PPR" evidence="2">
    <location>
        <begin position="491"/>
        <end position="525"/>
    </location>
</feature>
<evidence type="ECO:0000313" key="3">
    <source>
        <dbReference type="Proteomes" id="UP001652660"/>
    </source>
</evidence>
<accession>A0A6P6U9X3</accession>
<dbReference type="RefSeq" id="XP_027089149.1">
    <property type="nucleotide sequence ID" value="XM_027233348.1"/>
</dbReference>
<evidence type="ECO:0000313" key="6">
    <source>
        <dbReference type="RefSeq" id="XP_027089148.1"/>
    </source>
</evidence>
<dbReference type="OrthoDB" id="185373at2759"/>
<dbReference type="FunFam" id="1.25.40.10:FF:000934">
    <property type="entry name" value="Pentatricopeptide repeat-containing protein"/>
    <property type="match status" value="1"/>
</dbReference>
<feature type="repeat" description="PPR" evidence="2">
    <location>
        <begin position="354"/>
        <end position="388"/>
    </location>
</feature>
<dbReference type="RefSeq" id="XP_027089147.1">
    <property type="nucleotide sequence ID" value="XM_027233346.1"/>
</dbReference>
<feature type="repeat" description="PPR" evidence="2">
    <location>
        <begin position="191"/>
        <end position="225"/>
    </location>
</feature>
<dbReference type="Pfam" id="PF01535">
    <property type="entry name" value="PPR"/>
    <property type="match status" value="4"/>
</dbReference>
<evidence type="ECO:0000256" key="2">
    <source>
        <dbReference type="PROSITE-ProRule" id="PRU00708"/>
    </source>
</evidence>
<dbReference type="RefSeq" id="XP_027089146.1">
    <property type="nucleotide sequence ID" value="XM_027233345.1"/>
</dbReference>
<dbReference type="Gene3D" id="1.25.40.10">
    <property type="entry name" value="Tetratricopeptide repeat domain"/>
    <property type="match status" value="4"/>
</dbReference>
<dbReference type="InterPro" id="IPR011990">
    <property type="entry name" value="TPR-like_helical_dom_sf"/>
</dbReference>
<dbReference type="GeneID" id="113710381"/>
<evidence type="ECO:0000313" key="9">
    <source>
        <dbReference type="RefSeq" id="XP_027089152.1"/>
    </source>
</evidence>
<evidence type="ECO:0000313" key="10">
    <source>
        <dbReference type="RefSeq" id="XP_071920937.1"/>
    </source>
</evidence>